<feature type="transmembrane region" description="Helical" evidence="1">
    <location>
        <begin position="213"/>
        <end position="229"/>
    </location>
</feature>
<feature type="transmembrane region" description="Helical" evidence="1">
    <location>
        <begin position="63"/>
        <end position="82"/>
    </location>
</feature>
<dbReference type="PANTHER" id="PTHR23028">
    <property type="entry name" value="ACETYLTRANSFERASE"/>
    <property type="match status" value="1"/>
</dbReference>
<keyword evidence="4" id="KW-1185">Reference proteome</keyword>
<evidence type="ECO:0000313" key="3">
    <source>
        <dbReference type="EMBL" id="TCS35966.1"/>
    </source>
</evidence>
<feature type="transmembrane region" description="Helical" evidence="1">
    <location>
        <begin position="29"/>
        <end position="51"/>
    </location>
</feature>
<reference evidence="3 4" key="1">
    <citation type="submission" date="2019-03" db="EMBL/GenBank/DDBJ databases">
        <title>Genomic Encyclopedia of Type Strains, Phase IV (KMG-IV): sequencing the most valuable type-strain genomes for metagenomic binning, comparative biology and taxonomic classification.</title>
        <authorList>
            <person name="Goeker M."/>
        </authorList>
    </citation>
    <scope>NUCLEOTIDE SEQUENCE [LARGE SCALE GENOMIC DNA]</scope>
    <source>
        <strain evidence="3 4">DSM 7445</strain>
    </source>
</reference>
<keyword evidence="1" id="KW-0472">Membrane</keyword>
<feature type="transmembrane region" description="Helical" evidence="1">
    <location>
        <begin position="273"/>
        <end position="292"/>
    </location>
</feature>
<feature type="transmembrane region" description="Helical" evidence="1">
    <location>
        <begin position="304"/>
        <end position="329"/>
    </location>
</feature>
<evidence type="ECO:0000313" key="4">
    <source>
        <dbReference type="Proteomes" id="UP000295382"/>
    </source>
</evidence>
<dbReference type="EMBL" id="SLZQ01000008">
    <property type="protein sequence ID" value="TCS35966.1"/>
    <property type="molecule type" value="Genomic_DNA"/>
</dbReference>
<evidence type="ECO:0000256" key="1">
    <source>
        <dbReference type="SAM" id="Phobius"/>
    </source>
</evidence>
<feature type="transmembrane region" description="Helical" evidence="1">
    <location>
        <begin position="241"/>
        <end position="261"/>
    </location>
</feature>
<dbReference type="AlphaFoldDB" id="A0A4R3HS48"/>
<dbReference type="GO" id="GO:0016747">
    <property type="term" value="F:acyltransferase activity, transferring groups other than amino-acyl groups"/>
    <property type="evidence" value="ECO:0007669"/>
    <property type="project" value="InterPro"/>
</dbReference>
<organism evidence="3 4">
    <name type="scientific">Paucimonas lemoignei</name>
    <name type="common">Pseudomonas lemoignei</name>
    <dbReference type="NCBI Taxonomy" id="29443"/>
    <lineage>
        <taxon>Bacteria</taxon>
        <taxon>Pseudomonadati</taxon>
        <taxon>Pseudomonadota</taxon>
        <taxon>Betaproteobacteria</taxon>
        <taxon>Burkholderiales</taxon>
        <taxon>Burkholderiaceae</taxon>
        <taxon>Paucimonas</taxon>
    </lineage>
</organism>
<sequence>MTQALNVNVVVESPAAQDRLVFLDGLRGWAALMVVLSHLLVFFVGSASQAYKGWYWAFPTDGNLAVFIFFVLSGFALSIGYIQTGRLSILTALCVRRYLRLAIPILCASLLAYALHAGGLLYNVDAGRAHGNQWLANFYTFAPGLFDSIRFSLYDVFTHRDAARSYNPILWTMPVELYGSFVIFAVCALLMHLKKRLFFVGALMLYFILTKNIYYLSFICGLAIALCYHHRDKPVFRKLRLALPLLGIAVVYYSTVSLRGQGLSVSHIARADFLSIAAASGMVFVAAFYAPFRRFLESPLSRYLGSISFPIYLTHFIVICSFSSGMLLFLNASEFGHGERAVHMTVLASLLVCFTIAHFFRHVETLSIVVARRFSDFMQK</sequence>
<feature type="transmembrane region" description="Helical" evidence="1">
    <location>
        <begin position="341"/>
        <end position="360"/>
    </location>
</feature>
<gene>
    <name evidence="3" type="ORF">EDC30_10829</name>
</gene>
<dbReference type="PANTHER" id="PTHR23028:SF134">
    <property type="entry name" value="PUTATIVE (AFU_ORTHOLOGUE AFUA_4G08520)-RELATED"/>
    <property type="match status" value="1"/>
</dbReference>
<dbReference type="Proteomes" id="UP000295382">
    <property type="component" value="Unassembled WGS sequence"/>
</dbReference>
<dbReference type="OrthoDB" id="9814807at2"/>
<comment type="caution">
    <text evidence="3">The sequence shown here is derived from an EMBL/GenBank/DDBJ whole genome shotgun (WGS) entry which is preliminary data.</text>
</comment>
<name>A0A4R3HS48_PAULE</name>
<evidence type="ECO:0000259" key="2">
    <source>
        <dbReference type="Pfam" id="PF01757"/>
    </source>
</evidence>
<feature type="domain" description="Acyltransferase 3" evidence="2">
    <location>
        <begin position="21"/>
        <end position="340"/>
    </location>
</feature>
<accession>A0A4R3HS48</accession>
<feature type="transmembrane region" description="Helical" evidence="1">
    <location>
        <begin position="103"/>
        <end position="122"/>
    </location>
</feature>
<dbReference type="InterPro" id="IPR002656">
    <property type="entry name" value="Acyl_transf_3_dom"/>
</dbReference>
<dbReference type="Pfam" id="PF01757">
    <property type="entry name" value="Acyl_transf_3"/>
    <property type="match status" value="1"/>
</dbReference>
<proteinExistence type="predicted"/>
<feature type="transmembrane region" description="Helical" evidence="1">
    <location>
        <begin position="134"/>
        <end position="157"/>
    </location>
</feature>
<dbReference type="InterPro" id="IPR050879">
    <property type="entry name" value="Acyltransferase_3"/>
</dbReference>
<keyword evidence="1" id="KW-1133">Transmembrane helix</keyword>
<dbReference type="RefSeq" id="WP_132259236.1">
    <property type="nucleotide sequence ID" value="NZ_SLZQ01000008.1"/>
</dbReference>
<keyword evidence="1" id="KW-0812">Transmembrane</keyword>
<feature type="transmembrane region" description="Helical" evidence="1">
    <location>
        <begin position="169"/>
        <end position="193"/>
    </location>
</feature>
<protein>
    <submittedName>
        <fullName evidence="3">Peptidoglycan/LPS O-acetylase OafA/YrhL</fullName>
    </submittedName>
</protein>